<keyword evidence="9" id="KW-1185">Reference proteome</keyword>
<evidence type="ECO:0000313" key="8">
    <source>
        <dbReference type="EMBL" id="GAA4335277.1"/>
    </source>
</evidence>
<dbReference type="SMART" id="SM00849">
    <property type="entry name" value="Lactamase_B"/>
    <property type="match status" value="1"/>
</dbReference>
<dbReference type="InterPro" id="IPR036866">
    <property type="entry name" value="RibonucZ/Hydroxyglut_hydro"/>
</dbReference>
<dbReference type="InterPro" id="IPR001279">
    <property type="entry name" value="Metallo-B-lactamas"/>
</dbReference>
<reference evidence="9" key="1">
    <citation type="journal article" date="2019" name="Int. J. Syst. Evol. Microbiol.">
        <title>The Global Catalogue of Microorganisms (GCM) 10K type strain sequencing project: providing services to taxonomists for standard genome sequencing and annotation.</title>
        <authorList>
            <consortium name="The Broad Institute Genomics Platform"/>
            <consortium name="The Broad Institute Genome Sequencing Center for Infectious Disease"/>
            <person name="Wu L."/>
            <person name="Ma J."/>
        </authorList>
    </citation>
    <scope>NUCLEOTIDE SEQUENCE [LARGE SCALE GENOMIC DNA]</scope>
    <source>
        <strain evidence="9">JCM 17666</strain>
    </source>
</reference>
<dbReference type="InterPro" id="IPR004797">
    <property type="entry name" value="Competence_ComEC/Rec2"/>
</dbReference>
<dbReference type="CDD" id="cd07731">
    <property type="entry name" value="ComA-like_MBL-fold"/>
    <property type="match status" value="1"/>
</dbReference>
<dbReference type="Gene3D" id="3.60.15.10">
    <property type="entry name" value="Ribonuclease Z/Hydroxyacylglutathione hydrolase-like"/>
    <property type="match status" value="1"/>
</dbReference>
<dbReference type="Pfam" id="PF13567">
    <property type="entry name" value="DUF4131"/>
    <property type="match status" value="1"/>
</dbReference>
<keyword evidence="3 6" id="KW-0812">Transmembrane</keyword>
<organism evidence="8 9">
    <name type="scientific">Pigmentiphaga soli</name>
    <dbReference type="NCBI Taxonomy" id="1007095"/>
    <lineage>
        <taxon>Bacteria</taxon>
        <taxon>Pseudomonadati</taxon>
        <taxon>Pseudomonadota</taxon>
        <taxon>Betaproteobacteria</taxon>
        <taxon>Burkholderiales</taxon>
        <taxon>Alcaligenaceae</taxon>
        <taxon>Pigmentiphaga</taxon>
    </lineage>
</organism>
<dbReference type="InterPro" id="IPR052159">
    <property type="entry name" value="Competence_DNA_uptake"/>
</dbReference>
<dbReference type="SUPFAM" id="SSF56281">
    <property type="entry name" value="Metallo-hydrolase/oxidoreductase"/>
    <property type="match status" value="1"/>
</dbReference>
<dbReference type="InterPro" id="IPR025405">
    <property type="entry name" value="DUF4131"/>
</dbReference>
<evidence type="ECO:0000313" key="9">
    <source>
        <dbReference type="Proteomes" id="UP001501671"/>
    </source>
</evidence>
<keyword evidence="5 6" id="KW-0472">Membrane</keyword>
<feature type="domain" description="Metallo-beta-lactamase" evidence="7">
    <location>
        <begin position="550"/>
        <end position="749"/>
    </location>
</feature>
<evidence type="ECO:0000256" key="1">
    <source>
        <dbReference type="ARBA" id="ARBA00004651"/>
    </source>
</evidence>
<dbReference type="InterPro" id="IPR004477">
    <property type="entry name" value="ComEC_N"/>
</dbReference>
<feature type="transmembrane region" description="Helical" evidence="6">
    <location>
        <begin position="287"/>
        <end position="306"/>
    </location>
</feature>
<feature type="transmembrane region" description="Helical" evidence="6">
    <location>
        <begin position="313"/>
        <end position="330"/>
    </location>
</feature>
<dbReference type="PANTHER" id="PTHR30619">
    <property type="entry name" value="DNA INTERNALIZATION/COMPETENCE PROTEIN COMEC/REC2"/>
    <property type="match status" value="1"/>
</dbReference>
<feature type="transmembrane region" description="Helical" evidence="6">
    <location>
        <begin position="399"/>
        <end position="418"/>
    </location>
</feature>
<evidence type="ECO:0000259" key="7">
    <source>
        <dbReference type="SMART" id="SM00849"/>
    </source>
</evidence>
<dbReference type="PROSITE" id="PS51257">
    <property type="entry name" value="PROKAR_LIPOPROTEIN"/>
    <property type="match status" value="1"/>
</dbReference>
<dbReference type="Proteomes" id="UP001501671">
    <property type="component" value="Unassembled WGS sequence"/>
</dbReference>
<evidence type="ECO:0000256" key="5">
    <source>
        <dbReference type="ARBA" id="ARBA00023136"/>
    </source>
</evidence>
<dbReference type="InterPro" id="IPR035681">
    <property type="entry name" value="ComA-like_MBL"/>
</dbReference>
<evidence type="ECO:0000256" key="6">
    <source>
        <dbReference type="SAM" id="Phobius"/>
    </source>
</evidence>
<sequence length="812" mass="85819">MFRIHLLAFVAGIAAAHLFASVPPWPVTLGALAACAVLAAWARTAGRNAGRAGAALLCLALGAGWTAIRADLRLADALAPQRENRPLALRFQVASLPSADALGQRFEALVLEPPRGVPSRVLLSWYAPPGRVPEMLPGQLWQAQAVLKRPHGNANPDGFDYEALLFERGLRATGTLRGTPRLVGDRPWADADIAVQRIRHGLRRALREPLARARYGAVVVALAMGDQAGVPAEDWAVFSRVGITHLVSISGLHVTMLAALAAAAVLAEWKRWSWRGLALSERTPAQIAAAAAAVAVAGAYCLIAGWGVPARRTFFMLAVVAGAAIARLPWSGSRVLVAAAALVCALDPWAPVAPGFWLSFGAVAMLLTLAEGRWRRPATAGATGWRGRARGLVANLREAARLQLAITIGMTPLTALLFQQVSLVSPLANALAIPLVSLLVTPLALAAMLLCATPGLAPVGGWLARAAHAVFEWMMGPMQALSELPVAAWSTAATPWPLTALALAGVAWALQPRGLPGRFAALALLLPALVWRPPRPAPGDWRLTALDVGQGAAIVVETAHATLVYDTGPRYGAGGDAGARIVWPYLRARGIGRVQTLMVSHGDMDHAGGAASLVAALPVDALTASYDLPASLEAAAGQEAARPWRFVPCMAGQEWMRDGVRFTVLAPSPGRRAAAANSADRNAASCVLKIQGRRHAALLTGDISLAEERQLLRRSRQSGGLRADVAMMPHHGSRHASGADFVAAVHAAHAIAQAGYLNRYHHPHPDAIGRWQAAGTRVHRTDRDGAVVAESAGGALNVVRERERRRRMWQAR</sequence>
<dbReference type="NCBIfam" id="TIGR00360">
    <property type="entry name" value="ComEC_N-term"/>
    <property type="match status" value="1"/>
</dbReference>
<feature type="transmembrane region" description="Helical" evidence="6">
    <location>
        <begin position="484"/>
        <end position="509"/>
    </location>
</feature>
<evidence type="ECO:0000256" key="2">
    <source>
        <dbReference type="ARBA" id="ARBA00022475"/>
    </source>
</evidence>
<evidence type="ECO:0000256" key="3">
    <source>
        <dbReference type="ARBA" id="ARBA00022692"/>
    </source>
</evidence>
<feature type="transmembrane region" description="Helical" evidence="6">
    <location>
        <begin position="49"/>
        <end position="68"/>
    </location>
</feature>
<dbReference type="Pfam" id="PF03772">
    <property type="entry name" value="Competence"/>
    <property type="match status" value="1"/>
</dbReference>
<keyword evidence="4 6" id="KW-1133">Transmembrane helix</keyword>
<gene>
    <name evidence="8" type="ORF">GCM10023144_28380</name>
</gene>
<evidence type="ECO:0000256" key="4">
    <source>
        <dbReference type="ARBA" id="ARBA00022989"/>
    </source>
</evidence>
<dbReference type="Pfam" id="PF00753">
    <property type="entry name" value="Lactamase_B"/>
    <property type="match status" value="1"/>
</dbReference>
<dbReference type="RefSeq" id="WP_345250506.1">
    <property type="nucleotide sequence ID" value="NZ_BAABFO010000013.1"/>
</dbReference>
<accession>A0ABP8H790</accession>
<name>A0ABP8H790_9BURK</name>
<dbReference type="EMBL" id="BAABFO010000013">
    <property type="protein sequence ID" value="GAA4335277.1"/>
    <property type="molecule type" value="Genomic_DNA"/>
</dbReference>
<feature type="transmembrane region" description="Helical" evidence="6">
    <location>
        <begin position="350"/>
        <end position="370"/>
    </location>
</feature>
<dbReference type="NCBIfam" id="TIGR00361">
    <property type="entry name" value="ComEC_Rec2"/>
    <property type="match status" value="1"/>
</dbReference>
<comment type="caution">
    <text evidence="8">The sequence shown here is derived from an EMBL/GenBank/DDBJ whole genome shotgun (WGS) entry which is preliminary data.</text>
</comment>
<dbReference type="PANTHER" id="PTHR30619:SF1">
    <property type="entry name" value="RECOMBINATION PROTEIN 2"/>
    <property type="match status" value="1"/>
</dbReference>
<protein>
    <submittedName>
        <fullName evidence="8">DNA internalization-related competence protein ComEC/Rec2</fullName>
    </submittedName>
</protein>
<feature type="transmembrane region" description="Helical" evidence="6">
    <location>
        <begin position="430"/>
        <end position="463"/>
    </location>
</feature>
<feature type="transmembrane region" description="Helical" evidence="6">
    <location>
        <begin position="246"/>
        <end position="267"/>
    </location>
</feature>
<proteinExistence type="predicted"/>
<keyword evidence="2" id="KW-1003">Cell membrane</keyword>
<comment type="subcellular location">
    <subcellularLocation>
        <location evidence="1">Cell membrane</location>
        <topology evidence="1">Multi-pass membrane protein</topology>
    </subcellularLocation>
</comment>